<proteinExistence type="predicted"/>
<protein>
    <submittedName>
        <fullName evidence="1">Uncharacterized protein</fullName>
    </submittedName>
</protein>
<gene>
    <name evidence="1" type="ORF">UFOVP470_7</name>
</gene>
<name>A0A6J5MFZ5_9CAUD</name>
<evidence type="ECO:0000313" key="1">
    <source>
        <dbReference type="EMBL" id="CAB4143976.1"/>
    </source>
</evidence>
<sequence length="197" mass="22120">MTTKDRIFEAVQARLGGATESFLENEYNDAVMEYFQRSTVFRFRQDITLRSGKTSYPLTIPSGAHLSQILFAGDTSSQLRAVPSFVQGMAGADIMTFDGASNILRLREAPSEERIMTILLILSPERGAIIPEYLLLQEYEGLKDLLLSRMYAIPQRPWTSEKLAGYHGKRAVRAISEAQRIVNRGYGSANWSFPAFT</sequence>
<organism evidence="1">
    <name type="scientific">uncultured Caudovirales phage</name>
    <dbReference type="NCBI Taxonomy" id="2100421"/>
    <lineage>
        <taxon>Viruses</taxon>
        <taxon>Duplodnaviria</taxon>
        <taxon>Heunggongvirae</taxon>
        <taxon>Uroviricota</taxon>
        <taxon>Caudoviricetes</taxon>
        <taxon>Peduoviridae</taxon>
        <taxon>Maltschvirus</taxon>
        <taxon>Maltschvirus maltsch</taxon>
    </lineage>
</organism>
<dbReference type="EMBL" id="LR796429">
    <property type="protein sequence ID" value="CAB4143976.1"/>
    <property type="molecule type" value="Genomic_DNA"/>
</dbReference>
<accession>A0A6J5MFZ5</accession>
<reference evidence="1" key="1">
    <citation type="submission" date="2020-04" db="EMBL/GenBank/DDBJ databases">
        <authorList>
            <person name="Chiriac C."/>
            <person name="Salcher M."/>
            <person name="Ghai R."/>
            <person name="Kavagutti S V."/>
        </authorList>
    </citation>
    <scope>NUCLEOTIDE SEQUENCE</scope>
</reference>